<protein>
    <submittedName>
        <fullName evidence="1">Uncharacterized protein</fullName>
    </submittedName>
</protein>
<name>A0AA96ES90_9VIRU</name>
<evidence type="ECO:0000313" key="1">
    <source>
        <dbReference type="EMBL" id="WNL50142.1"/>
    </source>
</evidence>
<organism evidence="1">
    <name type="scientific">Marseillevirus sp</name>
    <dbReference type="NCBI Taxonomy" id="2809551"/>
    <lineage>
        <taxon>Viruses</taxon>
        <taxon>Varidnaviria</taxon>
        <taxon>Bamfordvirae</taxon>
        <taxon>Nucleocytoviricota</taxon>
        <taxon>Megaviricetes</taxon>
        <taxon>Pimascovirales</taxon>
        <taxon>Pimascovirales incertae sedis</taxon>
        <taxon>Marseilleviridae</taxon>
        <taxon>Marseillevirus</taxon>
    </lineage>
</organism>
<gene>
    <name evidence="1" type="ORF">MarDSR_103</name>
</gene>
<dbReference type="EMBL" id="OR343189">
    <property type="protein sequence ID" value="WNL50142.1"/>
    <property type="molecule type" value="Genomic_DNA"/>
</dbReference>
<reference evidence="1" key="1">
    <citation type="submission" date="2023-07" db="EMBL/GenBank/DDBJ databases">
        <authorList>
            <person name="Xia Y."/>
        </authorList>
    </citation>
    <scope>NUCLEOTIDE SEQUENCE</scope>
    <source>
        <strain evidence="1">E</strain>
    </source>
</reference>
<sequence>MSSPLEKTWKFIGGWDRQRMAEQKEIWFEINAFYDECAQCQRTAVCPGCSRAFCKHTKSFICESEKRCHWCDSVSQPFASNPKNRRYILEYCPERLNEI</sequence>
<proteinExistence type="predicted"/>
<accession>A0AA96ES90</accession>